<dbReference type="PANTHER" id="PTHR30273:SF2">
    <property type="entry name" value="PROTEIN FECR"/>
    <property type="match status" value="1"/>
</dbReference>
<feature type="domain" description="FecR protein" evidence="1">
    <location>
        <begin position="68"/>
        <end position="159"/>
    </location>
</feature>
<proteinExistence type="predicted"/>
<accession>A0A446CX54</accession>
<dbReference type="InterPro" id="IPR006860">
    <property type="entry name" value="FecR"/>
</dbReference>
<dbReference type="Pfam" id="PF04773">
    <property type="entry name" value="FecR"/>
    <property type="match status" value="1"/>
</dbReference>
<dbReference type="GO" id="GO:0016989">
    <property type="term" value="F:sigma factor antagonist activity"/>
    <property type="evidence" value="ECO:0007669"/>
    <property type="project" value="TreeGrafter"/>
</dbReference>
<evidence type="ECO:0000313" key="3">
    <source>
        <dbReference type="Proteomes" id="UP000289465"/>
    </source>
</evidence>
<protein>
    <recommendedName>
        <fullName evidence="1">FecR protein domain-containing protein</fullName>
    </recommendedName>
</protein>
<dbReference type="Gene3D" id="3.55.50.30">
    <property type="match status" value="1"/>
</dbReference>
<name>A0A446CX54_9BURK</name>
<dbReference type="InterPro" id="IPR012373">
    <property type="entry name" value="Ferrdict_sens_TM"/>
</dbReference>
<dbReference type="Gene3D" id="2.60.120.1440">
    <property type="match status" value="1"/>
</dbReference>
<sequence>MLRVWGVAKATPDKVFENILRRRPPQVATVASRRRMLALGVGSACCAAVASVLVGPERWFHAPAFSERYVSRRGERRTVDLPDGSALTLNTDSIAQVQFYESERRVLLERGEAFFSVAPAPERPFVVDAGLASVTVTGTQFNVRRDVAQVSVAVESGAVDVAGGGWWNRKVRRLGAAQAVQVADTAAMSEVSTANIVTLTSWRQGKVVFDAAPLATIVAEMNRYRVQPVRLQSAALRGLRVAGVFSTDDPDAFLDVLPSLAPVTVLRLPDGHSEIVPR</sequence>
<reference evidence="2 3" key="1">
    <citation type="submission" date="2018-07" db="EMBL/GenBank/DDBJ databases">
        <authorList>
            <person name="Peeters C."/>
        </authorList>
    </citation>
    <scope>NUCLEOTIDE SEQUENCE [LARGE SCALE GENOMIC DNA]</scope>
    <source>
        <strain evidence="2 3">LMG 30378</strain>
    </source>
</reference>
<dbReference type="Proteomes" id="UP000289465">
    <property type="component" value="Unassembled WGS sequence"/>
</dbReference>
<evidence type="ECO:0000259" key="1">
    <source>
        <dbReference type="Pfam" id="PF04773"/>
    </source>
</evidence>
<dbReference type="PIRSF" id="PIRSF018266">
    <property type="entry name" value="FecR"/>
    <property type="match status" value="1"/>
</dbReference>
<dbReference type="PANTHER" id="PTHR30273">
    <property type="entry name" value="PERIPLASMIC SIGNAL SENSOR AND SIGMA FACTOR ACTIVATOR FECR-RELATED"/>
    <property type="match status" value="1"/>
</dbReference>
<gene>
    <name evidence="2" type="ORF">AVE30378_05133</name>
</gene>
<dbReference type="EMBL" id="UFQC01000038">
    <property type="protein sequence ID" value="SSW72448.1"/>
    <property type="molecule type" value="Genomic_DNA"/>
</dbReference>
<organism evidence="2 3">
    <name type="scientific">Achromobacter veterisilvae</name>
    <dbReference type="NCBI Taxonomy" id="2069367"/>
    <lineage>
        <taxon>Bacteria</taxon>
        <taxon>Pseudomonadati</taxon>
        <taxon>Pseudomonadota</taxon>
        <taxon>Betaproteobacteria</taxon>
        <taxon>Burkholderiales</taxon>
        <taxon>Alcaligenaceae</taxon>
        <taxon>Achromobacter</taxon>
    </lineage>
</organism>
<evidence type="ECO:0000313" key="2">
    <source>
        <dbReference type="EMBL" id="SSW72448.1"/>
    </source>
</evidence>
<dbReference type="AlphaFoldDB" id="A0A446CX54"/>